<evidence type="ECO:0000256" key="9">
    <source>
        <dbReference type="PROSITE-ProRule" id="PRU00175"/>
    </source>
</evidence>
<evidence type="ECO:0000313" key="12">
    <source>
        <dbReference type="EMBL" id="KAL1507770.1"/>
    </source>
</evidence>
<dbReference type="PROSITE" id="PS50089">
    <property type="entry name" value="ZF_RING_2"/>
    <property type="match status" value="1"/>
</dbReference>
<evidence type="ECO:0000256" key="3">
    <source>
        <dbReference type="ARBA" id="ARBA00022723"/>
    </source>
</evidence>
<keyword evidence="3" id="KW-0479">Metal-binding</keyword>
<keyword evidence="8" id="KW-0131">Cell cycle</keyword>
<evidence type="ECO:0000256" key="6">
    <source>
        <dbReference type="ARBA" id="ARBA00022786"/>
    </source>
</evidence>
<comment type="caution">
    <text evidence="12">The sequence shown here is derived from an EMBL/GenBank/DDBJ whole genome shotgun (WGS) entry which is preliminary data.</text>
</comment>
<accession>A0AB34IYF4</accession>
<feature type="domain" description="RING-type" evidence="11">
    <location>
        <begin position="23"/>
        <end position="74"/>
    </location>
</feature>
<dbReference type="Gene3D" id="3.30.40.10">
    <property type="entry name" value="Zinc/RING finger domain, C3HC4 (zinc finger)"/>
    <property type="match status" value="1"/>
</dbReference>
<evidence type="ECO:0000256" key="1">
    <source>
        <dbReference type="ARBA" id="ARBA00013928"/>
    </source>
</evidence>
<keyword evidence="4 9" id="KW-0863">Zinc-finger</keyword>
<evidence type="ECO:0000256" key="2">
    <source>
        <dbReference type="ARBA" id="ARBA00022618"/>
    </source>
</evidence>
<keyword evidence="5" id="KW-0498">Mitosis</keyword>
<dbReference type="GO" id="GO:0061630">
    <property type="term" value="F:ubiquitin protein ligase activity"/>
    <property type="evidence" value="ECO:0007669"/>
    <property type="project" value="InterPro"/>
</dbReference>
<dbReference type="PANTHER" id="PTHR11210">
    <property type="entry name" value="RING BOX"/>
    <property type="match status" value="1"/>
</dbReference>
<reference evidence="12 13" key="1">
    <citation type="journal article" date="2024" name="Science">
        <title>Giant polyketide synthase enzymes in the biosynthesis of giant marine polyether toxins.</title>
        <authorList>
            <person name="Fallon T.R."/>
            <person name="Shende V.V."/>
            <person name="Wierzbicki I.H."/>
            <person name="Pendleton A.L."/>
            <person name="Watervoot N.F."/>
            <person name="Auber R.P."/>
            <person name="Gonzalez D.J."/>
            <person name="Wisecaver J.H."/>
            <person name="Moore B.S."/>
        </authorList>
    </citation>
    <scope>NUCLEOTIDE SEQUENCE [LARGE SCALE GENOMIC DNA]</scope>
    <source>
        <strain evidence="12 13">12B1</strain>
    </source>
</reference>
<dbReference type="AlphaFoldDB" id="A0AB34IYF4"/>
<feature type="region of interest" description="Disordered" evidence="10">
    <location>
        <begin position="82"/>
        <end position="112"/>
    </location>
</feature>
<dbReference type="SMART" id="SM00184">
    <property type="entry name" value="RING"/>
    <property type="match status" value="1"/>
</dbReference>
<dbReference type="SUPFAM" id="SSF57850">
    <property type="entry name" value="RING/U-box"/>
    <property type="match status" value="1"/>
</dbReference>
<dbReference type="InterPro" id="IPR001841">
    <property type="entry name" value="Znf_RING"/>
</dbReference>
<evidence type="ECO:0000313" key="13">
    <source>
        <dbReference type="Proteomes" id="UP001515480"/>
    </source>
</evidence>
<keyword evidence="2" id="KW-0132">Cell division</keyword>
<evidence type="ECO:0000259" key="11">
    <source>
        <dbReference type="PROSITE" id="PS50089"/>
    </source>
</evidence>
<gene>
    <name evidence="12" type="ORF">AB1Y20_007380</name>
</gene>
<feature type="compositionally biased region" description="Acidic residues" evidence="10">
    <location>
        <begin position="102"/>
        <end position="112"/>
    </location>
</feature>
<keyword evidence="6" id="KW-0833">Ubl conjugation pathway</keyword>
<dbReference type="GO" id="GO:0051301">
    <property type="term" value="P:cell division"/>
    <property type="evidence" value="ECO:0007669"/>
    <property type="project" value="UniProtKB-KW"/>
</dbReference>
<dbReference type="Pfam" id="PF12861">
    <property type="entry name" value="zf-ANAPC11"/>
    <property type="match status" value="1"/>
</dbReference>
<dbReference type="Proteomes" id="UP001515480">
    <property type="component" value="Unassembled WGS sequence"/>
</dbReference>
<evidence type="ECO:0000256" key="4">
    <source>
        <dbReference type="ARBA" id="ARBA00022771"/>
    </source>
</evidence>
<dbReference type="InterPro" id="IPR013083">
    <property type="entry name" value="Znf_RING/FYVE/PHD"/>
</dbReference>
<evidence type="ECO:0000256" key="10">
    <source>
        <dbReference type="SAM" id="MobiDB-lite"/>
    </source>
</evidence>
<dbReference type="EMBL" id="JBGBPQ010000017">
    <property type="protein sequence ID" value="KAL1507770.1"/>
    <property type="molecule type" value="Genomic_DNA"/>
</dbReference>
<evidence type="ECO:0000256" key="5">
    <source>
        <dbReference type="ARBA" id="ARBA00022776"/>
    </source>
</evidence>
<sequence>MKIEVKNWHAVASWTWTTEDDVCGICHMPLDGCAPGAPGPGDDSTVVWGRCTHYFHLMCINTWLHNKNTCPICRRKWEFASAPKPAPATPGVVRNRQPADFPTEEAAESPDA</sequence>
<dbReference type="InterPro" id="IPR051031">
    <property type="entry name" value="RING-box_E3_Ubiquitin_Ligase"/>
</dbReference>
<proteinExistence type="predicted"/>
<keyword evidence="13" id="KW-1185">Reference proteome</keyword>
<dbReference type="GO" id="GO:0008270">
    <property type="term" value="F:zinc ion binding"/>
    <property type="evidence" value="ECO:0007669"/>
    <property type="project" value="UniProtKB-KW"/>
</dbReference>
<evidence type="ECO:0000256" key="7">
    <source>
        <dbReference type="ARBA" id="ARBA00022833"/>
    </source>
</evidence>
<dbReference type="GO" id="GO:0097602">
    <property type="term" value="F:cullin family protein binding"/>
    <property type="evidence" value="ECO:0007669"/>
    <property type="project" value="InterPro"/>
</dbReference>
<evidence type="ECO:0000256" key="8">
    <source>
        <dbReference type="ARBA" id="ARBA00023306"/>
    </source>
</evidence>
<keyword evidence="7" id="KW-0862">Zinc</keyword>
<organism evidence="12 13">
    <name type="scientific">Prymnesium parvum</name>
    <name type="common">Toxic golden alga</name>
    <dbReference type="NCBI Taxonomy" id="97485"/>
    <lineage>
        <taxon>Eukaryota</taxon>
        <taxon>Haptista</taxon>
        <taxon>Haptophyta</taxon>
        <taxon>Prymnesiophyceae</taxon>
        <taxon>Prymnesiales</taxon>
        <taxon>Prymnesiaceae</taxon>
        <taxon>Prymnesium</taxon>
    </lineage>
</organism>
<dbReference type="GO" id="GO:0031145">
    <property type="term" value="P:anaphase-promoting complex-dependent catabolic process"/>
    <property type="evidence" value="ECO:0007669"/>
    <property type="project" value="InterPro"/>
</dbReference>
<dbReference type="InterPro" id="IPR024991">
    <property type="entry name" value="RING-H2_APC11"/>
</dbReference>
<protein>
    <recommendedName>
        <fullName evidence="1">Anaphase-promoting complex subunit 11</fullName>
    </recommendedName>
</protein>
<dbReference type="GO" id="GO:0005680">
    <property type="term" value="C:anaphase-promoting complex"/>
    <property type="evidence" value="ECO:0007669"/>
    <property type="project" value="InterPro"/>
</dbReference>
<name>A0AB34IYF4_PRYPA</name>